<evidence type="ECO:0000313" key="2">
    <source>
        <dbReference type="Proteomes" id="UP000002247"/>
    </source>
</evidence>
<dbReference type="RefSeq" id="WP_013139025.1">
    <property type="nucleotide sequence ID" value="NC_014168.1"/>
</dbReference>
<dbReference type="KEGG" id="srt:Srot_2122"/>
<dbReference type="Proteomes" id="UP000002247">
    <property type="component" value="Chromosome"/>
</dbReference>
<dbReference type="EMBL" id="CP001958">
    <property type="protein sequence ID" value="ADG98575.1"/>
    <property type="molecule type" value="Genomic_DNA"/>
</dbReference>
<reference evidence="1 2" key="1">
    <citation type="journal article" date="2010" name="Stand. Genomic Sci.">
        <title>Complete genome sequence of Segniliparus rotundus type strain (CDC 1076).</title>
        <authorList>
            <person name="Sikorski J."/>
            <person name="Lapidus A."/>
            <person name="Copeland A."/>
            <person name="Misra M."/>
            <person name="Glavina Del Rio T."/>
            <person name="Nolan M."/>
            <person name="Lucas S."/>
            <person name="Chen F."/>
            <person name="Tice H."/>
            <person name="Cheng J.F."/>
            <person name="Jando M."/>
            <person name="Schneider S."/>
            <person name="Bruce D."/>
            <person name="Goodwin L."/>
            <person name="Pitluck S."/>
            <person name="Liolios K."/>
            <person name="Mikhailova N."/>
            <person name="Pati A."/>
            <person name="Ivanova N."/>
            <person name="Mavromatis K."/>
            <person name="Chen A."/>
            <person name="Palaniappan K."/>
            <person name="Chertkov O."/>
            <person name="Land M."/>
            <person name="Hauser L."/>
            <person name="Chang Y.J."/>
            <person name="Jeffries C.D."/>
            <person name="Brettin T."/>
            <person name="Detter J.C."/>
            <person name="Han C."/>
            <person name="Rohde M."/>
            <person name="Goker M."/>
            <person name="Bristow J."/>
            <person name="Eisen J.A."/>
            <person name="Markowitz V."/>
            <person name="Hugenholtz P."/>
            <person name="Kyrpides N.C."/>
            <person name="Klenk H.P."/>
        </authorList>
    </citation>
    <scope>NUCLEOTIDE SEQUENCE [LARGE SCALE GENOMIC DNA]</scope>
    <source>
        <strain evidence="2">ATCC BAA-972 / CDC 1076 / CIP 108378 / DSM 44985 / JCM 13578</strain>
    </source>
</reference>
<protein>
    <submittedName>
        <fullName evidence="1">Uncharacterized protein</fullName>
    </submittedName>
</protein>
<organism evidence="1 2">
    <name type="scientific">Segniliparus rotundus (strain ATCC BAA-972 / CDC 1076 / CIP 108378 / DSM 44985 / JCM 13578)</name>
    <dbReference type="NCBI Taxonomy" id="640132"/>
    <lineage>
        <taxon>Bacteria</taxon>
        <taxon>Bacillati</taxon>
        <taxon>Actinomycetota</taxon>
        <taxon>Actinomycetes</taxon>
        <taxon>Mycobacteriales</taxon>
        <taxon>Segniliparaceae</taxon>
        <taxon>Segniliparus</taxon>
    </lineage>
</organism>
<keyword evidence="2" id="KW-1185">Reference proteome</keyword>
<gene>
    <name evidence="1" type="ordered locus">Srot_2122</name>
</gene>
<proteinExistence type="predicted"/>
<evidence type="ECO:0000313" key="1">
    <source>
        <dbReference type="EMBL" id="ADG98575.1"/>
    </source>
</evidence>
<sequence length="64" mass="7242">MREPSLLDLAAHYGGLLDRVQRDHDFAARFPHLHRALARALRVRLAQLESRLLHPVGGKRGGPR</sequence>
<dbReference type="AlphaFoldDB" id="D6Z9E5"/>
<accession>D6Z9E5</accession>
<name>D6Z9E5_SEGRD</name>
<dbReference type="STRING" id="640132.Srot_2122"/>
<dbReference type="HOGENOM" id="CLU_2865310_0_0_11"/>